<feature type="transmembrane region" description="Helical" evidence="5">
    <location>
        <begin position="309"/>
        <end position="331"/>
    </location>
</feature>
<feature type="transmembrane region" description="Helical" evidence="5">
    <location>
        <begin position="79"/>
        <end position="102"/>
    </location>
</feature>
<reference evidence="7" key="1">
    <citation type="journal article" date="2023" name="G3 (Bethesda)">
        <title>A reference genome for the long-term kleptoplast-retaining sea slug Elysia crispata morphotype clarki.</title>
        <authorList>
            <person name="Eastman K.E."/>
            <person name="Pendleton A.L."/>
            <person name="Shaikh M.A."/>
            <person name="Suttiyut T."/>
            <person name="Ogas R."/>
            <person name="Tomko P."/>
            <person name="Gavelis G."/>
            <person name="Widhalm J.R."/>
            <person name="Wisecaver J.H."/>
        </authorList>
    </citation>
    <scope>NUCLEOTIDE SEQUENCE</scope>
    <source>
        <strain evidence="7">ECLA1</strain>
    </source>
</reference>
<feature type="transmembrane region" description="Helical" evidence="5">
    <location>
        <begin position="47"/>
        <end position="67"/>
    </location>
</feature>
<sequence>MERSDIDETKSSRINYSAENQTTMIPTVLPLMTYNDFLRFLQFMSPLQIAICTFGIFSNIINILVFYKMGLSSASNINLFLLAIADAFSISGILLISFQDIYEDSHLPMKMGDVALLTSHAFYFFSAMCSWITTVISMERACCIIYPMKVKQIFTPRNICAMITGMVIYQIATGLPKSLATGLTRTISPLTNKTITIFDFTKLDLYLYTTSQFISFSVPNLISFIIALVATIFFIVNFKQSRQLRKTMSGSGEKSDKMSDKDARLIRLVILICIIYIIGTAPNTGVFLVQATYQPLNRADPYLGIFYRALNVITNLFQAAASSVNIFVYFGMGSKFKETFKEIFLCKSNEN</sequence>
<dbReference type="Pfam" id="PF10324">
    <property type="entry name" value="7TM_GPCR_Srw"/>
    <property type="match status" value="1"/>
</dbReference>
<organism evidence="7 8">
    <name type="scientific">Elysia crispata</name>
    <name type="common">lettuce slug</name>
    <dbReference type="NCBI Taxonomy" id="231223"/>
    <lineage>
        <taxon>Eukaryota</taxon>
        <taxon>Metazoa</taxon>
        <taxon>Spiralia</taxon>
        <taxon>Lophotrochozoa</taxon>
        <taxon>Mollusca</taxon>
        <taxon>Gastropoda</taxon>
        <taxon>Heterobranchia</taxon>
        <taxon>Euthyneura</taxon>
        <taxon>Panpulmonata</taxon>
        <taxon>Sacoglossa</taxon>
        <taxon>Placobranchoidea</taxon>
        <taxon>Plakobranchidae</taxon>
        <taxon>Elysia</taxon>
    </lineage>
</organism>
<keyword evidence="3 5" id="KW-1133">Transmembrane helix</keyword>
<dbReference type="Gene3D" id="1.20.1070.10">
    <property type="entry name" value="Rhodopsin 7-helix transmembrane proteins"/>
    <property type="match status" value="1"/>
</dbReference>
<dbReference type="InterPro" id="IPR052954">
    <property type="entry name" value="GPCR-Ligand_Int"/>
</dbReference>
<feature type="transmembrane region" description="Helical" evidence="5">
    <location>
        <begin position="213"/>
        <end position="238"/>
    </location>
</feature>
<feature type="transmembrane region" description="Helical" evidence="5">
    <location>
        <begin position="158"/>
        <end position="175"/>
    </location>
</feature>
<proteinExistence type="predicted"/>
<evidence type="ECO:0000256" key="3">
    <source>
        <dbReference type="ARBA" id="ARBA00022989"/>
    </source>
</evidence>
<evidence type="ECO:0000259" key="6">
    <source>
        <dbReference type="PROSITE" id="PS50262"/>
    </source>
</evidence>
<feature type="transmembrane region" description="Helical" evidence="5">
    <location>
        <begin position="265"/>
        <end position="289"/>
    </location>
</feature>
<keyword evidence="8" id="KW-1185">Reference proteome</keyword>
<dbReference type="SUPFAM" id="SSF81321">
    <property type="entry name" value="Family A G protein-coupled receptor-like"/>
    <property type="match status" value="1"/>
</dbReference>
<dbReference type="AlphaFoldDB" id="A0AAE0Z7Z2"/>
<dbReference type="GO" id="GO:0016020">
    <property type="term" value="C:membrane"/>
    <property type="evidence" value="ECO:0007669"/>
    <property type="project" value="UniProtKB-SubCell"/>
</dbReference>
<dbReference type="PANTHER" id="PTHR46641:SF18">
    <property type="entry name" value="G-PROTEIN COUPLED RECEPTORS FAMILY 1 PROFILE DOMAIN-CONTAINING PROTEIN"/>
    <property type="match status" value="1"/>
</dbReference>
<dbReference type="InterPro" id="IPR017452">
    <property type="entry name" value="GPCR_Rhodpsn_7TM"/>
</dbReference>
<comment type="caution">
    <text evidence="7">The sequence shown here is derived from an EMBL/GenBank/DDBJ whole genome shotgun (WGS) entry which is preliminary data.</text>
</comment>
<evidence type="ECO:0000256" key="2">
    <source>
        <dbReference type="ARBA" id="ARBA00022692"/>
    </source>
</evidence>
<evidence type="ECO:0000256" key="1">
    <source>
        <dbReference type="ARBA" id="ARBA00004370"/>
    </source>
</evidence>
<gene>
    <name evidence="7" type="ORF">RRG08_040033</name>
</gene>
<dbReference type="PROSITE" id="PS50262">
    <property type="entry name" value="G_PROTEIN_RECEP_F1_2"/>
    <property type="match status" value="1"/>
</dbReference>
<dbReference type="InterPro" id="IPR019427">
    <property type="entry name" value="7TM_GPCR_serpentine_rcpt_Srw"/>
</dbReference>
<keyword evidence="4 5" id="KW-0472">Membrane</keyword>
<keyword evidence="2 5" id="KW-0812">Transmembrane</keyword>
<evidence type="ECO:0000313" key="8">
    <source>
        <dbReference type="Proteomes" id="UP001283361"/>
    </source>
</evidence>
<accession>A0AAE0Z7Z2</accession>
<protein>
    <recommendedName>
        <fullName evidence="6">G-protein coupled receptors family 1 profile domain-containing protein</fullName>
    </recommendedName>
</protein>
<dbReference type="EMBL" id="JAWDGP010004442">
    <property type="protein sequence ID" value="KAK3764437.1"/>
    <property type="molecule type" value="Genomic_DNA"/>
</dbReference>
<feature type="transmembrane region" description="Helical" evidence="5">
    <location>
        <begin position="122"/>
        <end position="146"/>
    </location>
</feature>
<evidence type="ECO:0000256" key="5">
    <source>
        <dbReference type="SAM" id="Phobius"/>
    </source>
</evidence>
<evidence type="ECO:0000313" key="7">
    <source>
        <dbReference type="EMBL" id="KAK3764437.1"/>
    </source>
</evidence>
<name>A0AAE0Z7Z2_9GAST</name>
<comment type="subcellular location">
    <subcellularLocation>
        <location evidence="1">Membrane</location>
    </subcellularLocation>
</comment>
<feature type="domain" description="G-protein coupled receptors family 1 profile" evidence="6">
    <location>
        <begin position="58"/>
        <end position="329"/>
    </location>
</feature>
<dbReference type="Proteomes" id="UP001283361">
    <property type="component" value="Unassembled WGS sequence"/>
</dbReference>
<dbReference type="GO" id="GO:0008528">
    <property type="term" value="F:G protein-coupled peptide receptor activity"/>
    <property type="evidence" value="ECO:0007669"/>
    <property type="project" value="InterPro"/>
</dbReference>
<dbReference type="PANTHER" id="PTHR46641">
    <property type="entry name" value="FMRFAMIDE RECEPTOR-RELATED"/>
    <property type="match status" value="1"/>
</dbReference>
<evidence type="ECO:0000256" key="4">
    <source>
        <dbReference type="ARBA" id="ARBA00023136"/>
    </source>
</evidence>